<dbReference type="AlphaFoldDB" id="A0A0W7WQH1"/>
<comment type="caution">
    <text evidence="1">The sequence shown here is derived from an EMBL/GenBank/DDBJ whole genome shotgun (WGS) entry which is preliminary data.</text>
</comment>
<gene>
    <name evidence="1" type="ORF">AVJ23_03520</name>
</gene>
<dbReference type="STRING" id="1685382.AVJ23_03520"/>
<proteinExistence type="predicted"/>
<dbReference type="EMBL" id="LPXO01000001">
    <property type="protein sequence ID" value="KUF12790.1"/>
    <property type="molecule type" value="Genomic_DNA"/>
</dbReference>
<sequence>MTDLDALRALIRQDSAARGQTISKLGYFCAPFRPEGGPFGDRVIKVYRGLPDPRALERLKVCHDDYADALVAAGVPLPQTVFHLLEMDGVTIPVIVQEALPTDSLMRPRMQTAPVEETLEMMQQAGTVIARFWHWAEGQQGRIGFHPSIRNFAIVDGQAVFFDTFPPLIHYSRDEMGRLLLAFSEKRIMRLVGPLMQRRVTAIQDEWYSPAETLVGLVGSACRLRPEHADAYLEWGRAFAAREMAPWAEEAVAGMSAPPKLPAIWTGMRKLMGLQGEPNV</sequence>
<evidence type="ECO:0008006" key="3">
    <source>
        <dbReference type="Google" id="ProtNLM"/>
    </source>
</evidence>
<evidence type="ECO:0000313" key="1">
    <source>
        <dbReference type="EMBL" id="KUF12790.1"/>
    </source>
</evidence>
<dbReference type="Pfam" id="PF19709">
    <property type="entry name" value="DUF6206"/>
    <property type="match status" value="1"/>
</dbReference>
<protein>
    <recommendedName>
        <fullName evidence="3">Aminoglycoside phosphotransferase domain-containing protein</fullName>
    </recommendedName>
</protein>
<evidence type="ECO:0000313" key="2">
    <source>
        <dbReference type="Proteomes" id="UP000054396"/>
    </source>
</evidence>
<keyword evidence="2" id="KW-1185">Reference proteome</keyword>
<name>A0A0W7WQH1_9RHOB</name>
<accession>A0A0W7WQH1</accession>
<dbReference type="Proteomes" id="UP000054396">
    <property type="component" value="Unassembled WGS sequence"/>
</dbReference>
<dbReference type="RefSeq" id="WP_058860733.1">
    <property type="nucleotide sequence ID" value="NZ_LPXO01000001.1"/>
</dbReference>
<reference evidence="1 2" key="1">
    <citation type="submission" date="2015-12" db="EMBL/GenBank/DDBJ databases">
        <authorList>
            <person name="Shamseldin A."/>
            <person name="Moawad H."/>
            <person name="Abd El-Rahim W.M."/>
            <person name="Sadowsky M.J."/>
        </authorList>
    </citation>
    <scope>NUCLEOTIDE SEQUENCE [LARGE SCALE GENOMIC DNA]</scope>
    <source>
        <strain evidence="1 2">SJ5A-1</strain>
    </source>
</reference>
<dbReference type="OrthoDB" id="7837937at2"/>
<organism evidence="1 2">
    <name type="scientific">Pseudoponticoccus marisrubri</name>
    <dbReference type="NCBI Taxonomy" id="1685382"/>
    <lineage>
        <taxon>Bacteria</taxon>
        <taxon>Pseudomonadati</taxon>
        <taxon>Pseudomonadota</taxon>
        <taxon>Alphaproteobacteria</taxon>
        <taxon>Rhodobacterales</taxon>
        <taxon>Roseobacteraceae</taxon>
        <taxon>Pseudoponticoccus</taxon>
    </lineage>
</organism>
<dbReference type="InterPro" id="IPR045780">
    <property type="entry name" value="DUF6206"/>
</dbReference>